<proteinExistence type="predicted"/>
<gene>
    <name evidence="1" type="ORF">LH5_00405</name>
</gene>
<dbReference type="EMBL" id="CP019581">
    <property type="protein sequence ID" value="AZK90666.1"/>
    <property type="molecule type" value="Genomic_DNA"/>
</dbReference>
<accession>A0A2R7FCM3</accession>
<name>A0A2R7FCM3_LACHE</name>
<dbReference type="Proteomes" id="UP000267945">
    <property type="component" value="Chromosome"/>
</dbReference>
<organism evidence="1 2">
    <name type="scientific">Lactobacillus helveticus</name>
    <name type="common">Lactobacillus suntoryeus</name>
    <dbReference type="NCBI Taxonomy" id="1587"/>
    <lineage>
        <taxon>Bacteria</taxon>
        <taxon>Bacillati</taxon>
        <taxon>Bacillota</taxon>
        <taxon>Bacilli</taxon>
        <taxon>Lactobacillales</taxon>
        <taxon>Lactobacillaceae</taxon>
        <taxon>Lactobacillus</taxon>
    </lineage>
</organism>
<dbReference type="GeneID" id="99756581"/>
<evidence type="ECO:0000313" key="1">
    <source>
        <dbReference type="EMBL" id="AZK90666.1"/>
    </source>
</evidence>
<dbReference type="RefSeq" id="WP_014918796.1">
    <property type="nucleotide sequence ID" value="NZ_CP019581.1"/>
</dbReference>
<reference evidence="1 2" key="1">
    <citation type="submission" date="2017-02" db="EMBL/GenBank/DDBJ databases">
        <title>Complete genome sequence of Lactobacillus helveticus.</title>
        <authorList>
            <person name="Kim J.F."/>
            <person name="Chung Y."/>
            <person name="Kwak M."/>
        </authorList>
    </citation>
    <scope>NUCLEOTIDE SEQUENCE [LARGE SCALE GENOMIC DNA]</scope>
    <source>
        <strain evidence="1 2">LH5</strain>
    </source>
</reference>
<dbReference type="Gene3D" id="3.40.50.720">
    <property type="entry name" value="NAD(P)-binding Rossmann-like Domain"/>
    <property type="match status" value="1"/>
</dbReference>
<evidence type="ECO:0000313" key="2">
    <source>
        <dbReference type="Proteomes" id="UP000267945"/>
    </source>
</evidence>
<sequence>MKYVELKDGSVKYRISRDLLYIRLGIWDYTEITLDRQSFVNNNSNFDEFTQLFCQLLDGQRKKLSDFEDPYWGSLIDELIEGNLLIGYEEKAKSKVYVITDFQESHKIQKYSALCNQSVEVHSMDEPININDQFNYLVILNNLEVNRLKKINQTFFQNNKSWSMGIIDGKFMHLSTFEPHITGCFECFALGNSLRMADYENYISYLKEERNLRKANNSDSLSLFAYQLLLMLTMQNINSLKGQLLSIYIPKLEFNLEPLHKSALCNLDGLKAQEISEELNVDAQNIIQKILEENKNEK</sequence>
<protein>
    <submittedName>
        <fullName evidence="1">Uncharacterized protein</fullName>
    </submittedName>
</protein>
<dbReference type="AlphaFoldDB" id="A0A2R7FCM3"/>